<reference evidence="2 3" key="1">
    <citation type="submission" date="2024-02" db="EMBL/GenBank/DDBJ databases">
        <title>Haloferula sargassicola NBRC 104335.</title>
        <authorList>
            <person name="Ichikawa N."/>
            <person name="Katano-Makiyama Y."/>
            <person name="Hidaka K."/>
        </authorList>
    </citation>
    <scope>NUCLEOTIDE SEQUENCE [LARGE SCALE GENOMIC DNA]</scope>
    <source>
        <strain evidence="2 3">NBRC 104335</strain>
    </source>
</reference>
<evidence type="ECO:0000313" key="2">
    <source>
        <dbReference type="EMBL" id="GAA5482951.1"/>
    </source>
</evidence>
<evidence type="ECO:0000256" key="1">
    <source>
        <dbReference type="SAM" id="SignalP"/>
    </source>
</evidence>
<dbReference type="Proteomes" id="UP001476282">
    <property type="component" value="Unassembled WGS sequence"/>
</dbReference>
<name>A0ABP9UMY7_9BACT</name>
<dbReference type="EMBL" id="BAABRI010000011">
    <property type="protein sequence ID" value="GAA5482951.1"/>
    <property type="molecule type" value="Genomic_DNA"/>
</dbReference>
<organism evidence="2 3">
    <name type="scientific">Haloferula sargassicola</name>
    <dbReference type="NCBI Taxonomy" id="490096"/>
    <lineage>
        <taxon>Bacteria</taxon>
        <taxon>Pseudomonadati</taxon>
        <taxon>Verrucomicrobiota</taxon>
        <taxon>Verrucomicrobiia</taxon>
        <taxon>Verrucomicrobiales</taxon>
        <taxon>Verrucomicrobiaceae</taxon>
        <taxon>Haloferula</taxon>
    </lineage>
</organism>
<keyword evidence="1" id="KW-0732">Signal</keyword>
<sequence length="282" mass="30243">MTPFPYVRTALACLLLAPSPLQAQSWVSFSVSLDSGQPGNTYTGFHEGGAGVNSVYAIGFQAQITDVDGTAYAMDPLVTFCTELAEPISVSSYTFHLAPMQLAAAGRAGEAGTASSGIPAGGIGNLRAARAQWLFDHFAPSEILSDWTYISSQPLTQAFQLALWEVTHDSDLSLSSTSGDIYVGTQSNTTRNNAIKLAQSWLNQLSTANIDETYEAQNYHLWVLINESGNPDNGYGYQDILIASRIGSTNDGVIVEHIDLVPEPEVALLGGIGLLLVLRRRR</sequence>
<accession>A0ABP9UMY7</accession>
<keyword evidence="3" id="KW-1185">Reference proteome</keyword>
<evidence type="ECO:0008006" key="4">
    <source>
        <dbReference type="Google" id="ProtNLM"/>
    </source>
</evidence>
<feature type="signal peptide" evidence="1">
    <location>
        <begin position="1"/>
        <end position="23"/>
    </location>
</feature>
<gene>
    <name evidence="2" type="ORF">Hsar01_02177</name>
</gene>
<evidence type="ECO:0000313" key="3">
    <source>
        <dbReference type="Proteomes" id="UP001476282"/>
    </source>
</evidence>
<protein>
    <recommendedName>
        <fullName evidence="4">PEP-CTERM protein-sorting domain-containing protein</fullName>
    </recommendedName>
</protein>
<proteinExistence type="predicted"/>
<feature type="chain" id="PRO_5046187589" description="PEP-CTERM protein-sorting domain-containing protein" evidence="1">
    <location>
        <begin position="24"/>
        <end position="282"/>
    </location>
</feature>
<comment type="caution">
    <text evidence="2">The sequence shown here is derived from an EMBL/GenBank/DDBJ whole genome shotgun (WGS) entry which is preliminary data.</text>
</comment>